<gene>
    <name evidence="2" type="ORF">EDS130_LOCUS35113</name>
    <name evidence="1" type="ORF">XAT740_LOCUS30502</name>
</gene>
<dbReference type="EMBL" id="CAJNOJ010000303">
    <property type="protein sequence ID" value="CAF1384355.1"/>
    <property type="molecule type" value="Genomic_DNA"/>
</dbReference>
<dbReference type="EMBL" id="CAJNOR010002725">
    <property type="protein sequence ID" value="CAF1332391.1"/>
    <property type="molecule type" value="Genomic_DNA"/>
</dbReference>
<reference evidence="1" key="1">
    <citation type="submission" date="2021-02" db="EMBL/GenBank/DDBJ databases">
        <authorList>
            <person name="Nowell W R."/>
        </authorList>
    </citation>
    <scope>NUCLEOTIDE SEQUENCE</scope>
</reference>
<protein>
    <submittedName>
        <fullName evidence="1">Uncharacterized protein</fullName>
    </submittedName>
</protein>
<dbReference type="Proteomes" id="UP000663852">
    <property type="component" value="Unassembled WGS sequence"/>
</dbReference>
<sequence length="89" mass="10216">MLDSGEYDCIDVLSSSTSSKYYVHKPLLIDCDDRLCPNSYYPCGDGQCIRMLIRRIYHSYMSRALNCYSIREYSGICETAVPNIIVDKI</sequence>
<dbReference type="Proteomes" id="UP000663828">
    <property type="component" value="Unassembled WGS sequence"/>
</dbReference>
<evidence type="ECO:0000313" key="3">
    <source>
        <dbReference type="Proteomes" id="UP000663828"/>
    </source>
</evidence>
<evidence type="ECO:0000313" key="1">
    <source>
        <dbReference type="EMBL" id="CAF1332391.1"/>
    </source>
</evidence>
<proteinExistence type="predicted"/>
<organism evidence="1 3">
    <name type="scientific">Adineta ricciae</name>
    <name type="common">Rotifer</name>
    <dbReference type="NCBI Taxonomy" id="249248"/>
    <lineage>
        <taxon>Eukaryota</taxon>
        <taxon>Metazoa</taxon>
        <taxon>Spiralia</taxon>
        <taxon>Gnathifera</taxon>
        <taxon>Rotifera</taxon>
        <taxon>Eurotatoria</taxon>
        <taxon>Bdelloidea</taxon>
        <taxon>Adinetida</taxon>
        <taxon>Adinetidae</taxon>
        <taxon>Adineta</taxon>
    </lineage>
</organism>
<name>A0A815G0Q2_ADIRI</name>
<accession>A0A815G0Q2</accession>
<keyword evidence="3" id="KW-1185">Reference proteome</keyword>
<dbReference type="AlphaFoldDB" id="A0A815G0Q2"/>
<evidence type="ECO:0000313" key="2">
    <source>
        <dbReference type="EMBL" id="CAF1384355.1"/>
    </source>
</evidence>
<comment type="caution">
    <text evidence="1">The sequence shown here is derived from an EMBL/GenBank/DDBJ whole genome shotgun (WGS) entry which is preliminary data.</text>
</comment>